<evidence type="ECO:0008006" key="6">
    <source>
        <dbReference type="Google" id="ProtNLM"/>
    </source>
</evidence>
<dbReference type="GO" id="GO:0016020">
    <property type="term" value="C:membrane"/>
    <property type="evidence" value="ECO:0007669"/>
    <property type="project" value="InterPro"/>
</dbReference>
<dbReference type="InterPro" id="IPR048254">
    <property type="entry name" value="CDP_ALCOHOL_P_TRANSF_CS"/>
</dbReference>
<comment type="caution">
    <text evidence="4">The sequence shown here is derived from an EMBL/GenBank/DDBJ whole genome shotgun (WGS) entry which is preliminary data.</text>
</comment>
<keyword evidence="1 2" id="KW-0808">Transferase</keyword>
<proteinExistence type="inferred from homology"/>
<dbReference type="InterPro" id="IPR043130">
    <property type="entry name" value="CDP-OH_PTrfase_TM_dom"/>
</dbReference>
<dbReference type="AlphaFoldDB" id="A0A1F5VI09"/>
<dbReference type="PROSITE" id="PS00379">
    <property type="entry name" value="CDP_ALCOHOL_P_TRANSF"/>
    <property type="match status" value="1"/>
</dbReference>
<comment type="similarity">
    <text evidence="2">Belongs to the CDP-alcohol phosphatidyltransferase class-I family.</text>
</comment>
<evidence type="ECO:0000256" key="3">
    <source>
        <dbReference type="SAM" id="Phobius"/>
    </source>
</evidence>
<protein>
    <recommendedName>
        <fullName evidence="6">CDP-alcohol phosphatidyltransferase</fullName>
    </recommendedName>
</protein>
<dbReference type="STRING" id="1817863.A2Y62_02420"/>
<dbReference type="EMBL" id="MFGW01000170">
    <property type="protein sequence ID" value="OGF63062.1"/>
    <property type="molecule type" value="Genomic_DNA"/>
</dbReference>
<evidence type="ECO:0000313" key="5">
    <source>
        <dbReference type="Proteomes" id="UP000178943"/>
    </source>
</evidence>
<evidence type="ECO:0000313" key="4">
    <source>
        <dbReference type="EMBL" id="OGF63062.1"/>
    </source>
</evidence>
<accession>A0A1F5VI09</accession>
<name>A0A1F5VI09_9BACT</name>
<dbReference type="Gene3D" id="1.20.120.1760">
    <property type="match status" value="1"/>
</dbReference>
<gene>
    <name evidence="4" type="ORF">A2Y62_02420</name>
</gene>
<organism evidence="4 5">
    <name type="scientific">Candidatus Fischerbacteria bacterium RBG_13_37_8</name>
    <dbReference type="NCBI Taxonomy" id="1817863"/>
    <lineage>
        <taxon>Bacteria</taxon>
        <taxon>Candidatus Fischeribacteriota</taxon>
    </lineage>
</organism>
<feature type="transmembrane region" description="Helical" evidence="3">
    <location>
        <begin position="49"/>
        <end position="67"/>
    </location>
</feature>
<feature type="transmembrane region" description="Helical" evidence="3">
    <location>
        <begin position="113"/>
        <end position="132"/>
    </location>
</feature>
<keyword evidence="3" id="KW-0472">Membrane</keyword>
<dbReference type="GO" id="GO:0008654">
    <property type="term" value="P:phospholipid biosynthetic process"/>
    <property type="evidence" value="ECO:0007669"/>
    <property type="project" value="InterPro"/>
</dbReference>
<keyword evidence="3" id="KW-0812">Transmembrane</keyword>
<dbReference type="Proteomes" id="UP000178943">
    <property type="component" value="Unassembled WGS sequence"/>
</dbReference>
<feature type="transmembrane region" description="Helical" evidence="3">
    <location>
        <begin position="87"/>
        <end position="106"/>
    </location>
</feature>
<feature type="transmembrane region" description="Helical" evidence="3">
    <location>
        <begin position="152"/>
        <end position="174"/>
    </location>
</feature>
<dbReference type="InterPro" id="IPR000462">
    <property type="entry name" value="CDP-OH_P_trans"/>
</dbReference>
<evidence type="ECO:0000256" key="2">
    <source>
        <dbReference type="RuleBase" id="RU003750"/>
    </source>
</evidence>
<keyword evidence="3" id="KW-1133">Transmembrane helix</keyword>
<dbReference type="GO" id="GO:0016780">
    <property type="term" value="F:phosphotransferase activity, for other substituted phosphate groups"/>
    <property type="evidence" value="ECO:0007669"/>
    <property type="project" value="InterPro"/>
</dbReference>
<dbReference type="Pfam" id="PF01066">
    <property type="entry name" value="CDP-OH_P_transf"/>
    <property type="match status" value="1"/>
</dbReference>
<evidence type="ECO:0000256" key="1">
    <source>
        <dbReference type="ARBA" id="ARBA00022679"/>
    </source>
</evidence>
<sequence length="195" mass="21901">MFYKLLSPLTNGLLSILTKVFIFLHITPNILTVSGFCINLIAGYLLMKGYFFIGAIIVLCANIFDMLDGLLARESGNITPFGAFLDSVIDRYSDMVLLLGLFIYYSKLDSTKILVVIGFAFIGSIMTSYTRARGENIIKDCKVGFLERPERIGFIVLGGLANRMPMALFFIAVLSNITVIHRIYHTWRTVKYSNN</sequence>
<reference evidence="4 5" key="1">
    <citation type="journal article" date="2016" name="Nat. Commun.">
        <title>Thousands of microbial genomes shed light on interconnected biogeochemical processes in an aquifer system.</title>
        <authorList>
            <person name="Anantharaman K."/>
            <person name="Brown C.T."/>
            <person name="Hug L.A."/>
            <person name="Sharon I."/>
            <person name="Castelle C.J."/>
            <person name="Probst A.J."/>
            <person name="Thomas B.C."/>
            <person name="Singh A."/>
            <person name="Wilkins M.J."/>
            <person name="Karaoz U."/>
            <person name="Brodie E.L."/>
            <person name="Williams K.H."/>
            <person name="Hubbard S.S."/>
            <person name="Banfield J.F."/>
        </authorList>
    </citation>
    <scope>NUCLEOTIDE SEQUENCE [LARGE SCALE GENOMIC DNA]</scope>
</reference>
<feature type="transmembrane region" description="Helical" evidence="3">
    <location>
        <begin position="20"/>
        <end position="42"/>
    </location>
</feature>